<evidence type="ECO:0000313" key="17">
    <source>
        <dbReference type="Proteomes" id="UP001165122"/>
    </source>
</evidence>
<evidence type="ECO:0000256" key="13">
    <source>
        <dbReference type="SAM" id="Coils"/>
    </source>
</evidence>
<protein>
    <recommendedName>
        <fullName evidence="2">Voltage-gated hydrogen channel 1</fullName>
    </recommendedName>
    <alternativeName>
        <fullName evidence="12">Hydrogen voltage-gated channel 1</fullName>
    </alternativeName>
</protein>
<dbReference type="AlphaFoldDB" id="A0A9W7AER8"/>
<dbReference type="Pfam" id="PF00520">
    <property type="entry name" value="Ion_trans"/>
    <property type="match status" value="1"/>
</dbReference>
<dbReference type="EMBL" id="BRXW01000631">
    <property type="protein sequence ID" value="GMH70947.1"/>
    <property type="molecule type" value="Genomic_DNA"/>
</dbReference>
<keyword evidence="3" id="KW-0813">Transport</keyword>
<keyword evidence="5 14" id="KW-0812">Transmembrane</keyword>
<evidence type="ECO:0000256" key="6">
    <source>
        <dbReference type="ARBA" id="ARBA00022882"/>
    </source>
</evidence>
<dbReference type="GO" id="GO:0030171">
    <property type="term" value="F:voltage-gated proton channel activity"/>
    <property type="evidence" value="ECO:0007669"/>
    <property type="project" value="InterPro"/>
</dbReference>
<keyword evidence="17" id="KW-1185">Reference proteome</keyword>
<feature type="transmembrane region" description="Helical" evidence="14">
    <location>
        <begin position="118"/>
        <end position="140"/>
    </location>
</feature>
<keyword evidence="6" id="KW-0851">Voltage-gated channel</keyword>
<comment type="caution">
    <text evidence="16">The sequence shown here is derived from an EMBL/GenBank/DDBJ whole genome shotgun (WGS) entry which is preliminary data.</text>
</comment>
<accession>A0A9W7AER8</accession>
<keyword evidence="8 13" id="KW-0175">Coiled coil</keyword>
<sequence length="241" mass="28055">MFRIAKRVDEHKQRNPLGYLGHVAFTDAHHEPWRKTLAHRLESYKFEMLIVFSLLLDCWCVFIEILSTESALNPTIPWVNGMVHFAVYCSKSIVVLFVVDVVLHVLAFGFRHWLSNRLYVLDGFVVAVTFVLEFVVHPLVHKEGGGGEHRYLSEDGEREDHSAERNTEAASLVIVVLRSWRFVRLFHGLAFSEKLRHDEHLKQVDERKGVEMVEQELEKEVEELKQRIRELEGKNNDATKV</sequence>
<evidence type="ECO:0000256" key="10">
    <source>
        <dbReference type="ARBA" id="ARBA00023136"/>
    </source>
</evidence>
<evidence type="ECO:0000256" key="14">
    <source>
        <dbReference type="SAM" id="Phobius"/>
    </source>
</evidence>
<dbReference type="Gene3D" id="1.20.120.350">
    <property type="entry name" value="Voltage-gated potassium channels. Chain C"/>
    <property type="match status" value="1"/>
</dbReference>
<dbReference type="PANTHER" id="PTHR46480">
    <property type="entry name" value="F20B24.22"/>
    <property type="match status" value="1"/>
</dbReference>
<proteinExistence type="predicted"/>
<dbReference type="InterPro" id="IPR005821">
    <property type="entry name" value="Ion_trans_dom"/>
</dbReference>
<dbReference type="OrthoDB" id="427456at2759"/>
<gene>
    <name evidence="16" type="ORF">TrLO_g9347</name>
</gene>
<evidence type="ECO:0000256" key="11">
    <source>
        <dbReference type="ARBA" id="ARBA00023303"/>
    </source>
</evidence>
<dbReference type="InterPro" id="IPR027359">
    <property type="entry name" value="Volt_channel_dom_sf"/>
</dbReference>
<evidence type="ECO:0000256" key="4">
    <source>
        <dbReference type="ARBA" id="ARBA00022475"/>
    </source>
</evidence>
<dbReference type="GO" id="GO:0034702">
    <property type="term" value="C:monoatomic ion channel complex"/>
    <property type="evidence" value="ECO:0007669"/>
    <property type="project" value="UniProtKB-KW"/>
</dbReference>
<feature type="domain" description="Ion transport" evidence="15">
    <location>
        <begin position="45"/>
        <end position="197"/>
    </location>
</feature>
<dbReference type="SUPFAM" id="SSF81324">
    <property type="entry name" value="Voltage-gated potassium channels"/>
    <property type="match status" value="1"/>
</dbReference>
<keyword evidence="7 14" id="KW-1133">Transmembrane helix</keyword>
<evidence type="ECO:0000256" key="1">
    <source>
        <dbReference type="ARBA" id="ARBA00004651"/>
    </source>
</evidence>
<dbReference type="PANTHER" id="PTHR46480:SF1">
    <property type="entry name" value="VOLTAGE-GATED HYDROGEN CHANNEL 1"/>
    <property type="match status" value="1"/>
</dbReference>
<evidence type="ECO:0000256" key="5">
    <source>
        <dbReference type="ARBA" id="ARBA00022692"/>
    </source>
</evidence>
<feature type="coiled-coil region" evidence="13">
    <location>
        <begin position="207"/>
        <end position="241"/>
    </location>
</feature>
<evidence type="ECO:0000256" key="7">
    <source>
        <dbReference type="ARBA" id="ARBA00022989"/>
    </source>
</evidence>
<keyword evidence="4" id="KW-1003">Cell membrane</keyword>
<evidence type="ECO:0000259" key="15">
    <source>
        <dbReference type="Pfam" id="PF00520"/>
    </source>
</evidence>
<evidence type="ECO:0000256" key="9">
    <source>
        <dbReference type="ARBA" id="ARBA00023065"/>
    </source>
</evidence>
<name>A0A9W7AER8_9STRA</name>
<keyword evidence="11" id="KW-0407">Ion channel</keyword>
<evidence type="ECO:0000256" key="8">
    <source>
        <dbReference type="ARBA" id="ARBA00023054"/>
    </source>
</evidence>
<keyword evidence="10 14" id="KW-0472">Membrane</keyword>
<reference evidence="17" key="1">
    <citation type="journal article" date="2023" name="Commun. Biol.">
        <title>Genome analysis of Parmales, the sister group of diatoms, reveals the evolutionary specialization of diatoms from phago-mixotrophs to photoautotrophs.</title>
        <authorList>
            <person name="Ban H."/>
            <person name="Sato S."/>
            <person name="Yoshikawa S."/>
            <person name="Yamada K."/>
            <person name="Nakamura Y."/>
            <person name="Ichinomiya M."/>
            <person name="Sato N."/>
            <person name="Blanc-Mathieu R."/>
            <person name="Endo H."/>
            <person name="Kuwata A."/>
            <person name="Ogata H."/>
        </authorList>
    </citation>
    <scope>NUCLEOTIDE SEQUENCE [LARGE SCALE GENOMIC DNA]</scope>
    <source>
        <strain evidence="17">NIES 3700</strain>
    </source>
</reference>
<evidence type="ECO:0000313" key="16">
    <source>
        <dbReference type="EMBL" id="GMH70947.1"/>
    </source>
</evidence>
<feature type="transmembrane region" description="Helical" evidence="14">
    <location>
        <begin position="44"/>
        <end position="65"/>
    </location>
</feature>
<feature type="transmembrane region" description="Helical" evidence="14">
    <location>
        <begin position="85"/>
        <end position="106"/>
    </location>
</feature>
<dbReference type="InterPro" id="IPR031846">
    <property type="entry name" value="Hvcn1"/>
</dbReference>
<comment type="subcellular location">
    <subcellularLocation>
        <location evidence="1">Cell membrane</location>
        <topology evidence="1">Multi-pass membrane protein</topology>
    </subcellularLocation>
</comment>
<dbReference type="GO" id="GO:0005886">
    <property type="term" value="C:plasma membrane"/>
    <property type="evidence" value="ECO:0007669"/>
    <property type="project" value="UniProtKB-SubCell"/>
</dbReference>
<keyword evidence="9" id="KW-0406">Ion transport</keyword>
<evidence type="ECO:0000256" key="12">
    <source>
        <dbReference type="ARBA" id="ARBA00031989"/>
    </source>
</evidence>
<organism evidence="16 17">
    <name type="scientific">Triparma laevis f. longispina</name>
    <dbReference type="NCBI Taxonomy" id="1714387"/>
    <lineage>
        <taxon>Eukaryota</taxon>
        <taxon>Sar</taxon>
        <taxon>Stramenopiles</taxon>
        <taxon>Ochrophyta</taxon>
        <taxon>Bolidophyceae</taxon>
        <taxon>Parmales</taxon>
        <taxon>Triparmaceae</taxon>
        <taxon>Triparma</taxon>
    </lineage>
</organism>
<dbReference type="Proteomes" id="UP001165122">
    <property type="component" value="Unassembled WGS sequence"/>
</dbReference>
<evidence type="ECO:0000256" key="2">
    <source>
        <dbReference type="ARBA" id="ARBA00015897"/>
    </source>
</evidence>
<evidence type="ECO:0000256" key="3">
    <source>
        <dbReference type="ARBA" id="ARBA00022448"/>
    </source>
</evidence>